<feature type="transmembrane region" description="Helical" evidence="1">
    <location>
        <begin position="87"/>
        <end position="107"/>
    </location>
</feature>
<sequence length="219" mass="25384">MIKESFSIYNRYLIQIMLLSVIIIIPLSIICYFGMVYLMQELDQSQYANLYALFLIIVNFTLVIPVFRRMAENDLQDEEESTLMDLIYEFAKHFGFIIMITIPVYIAGVLGSVLLFIPTIMALLIILLVPFFVDYKKIKDIFRQVGRVLLKENISLLFDFVIIISLHVLVWGLMMMSLSNFENSVIVFGFARSLVNALIFPILIFYLTQRYRSVALTTA</sequence>
<feature type="transmembrane region" description="Helical" evidence="1">
    <location>
        <begin position="154"/>
        <end position="174"/>
    </location>
</feature>
<reference evidence="3" key="1">
    <citation type="journal article" date="2019" name="Int. J. Syst. Evol. Microbiol.">
        <title>The Global Catalogue of Microorganisms (GCM) 10K type strain sequencing project: providing services to taxonomists for standard genome sequencing and annotation.</title>
        <authorList>
            <consortium name="The Broad Institute Genomics Platform"/>
            <consortium name="The Broad Institute Genome Sequencing Center for Infectious Disease"/>
            <person name="Wu L."/>
            <person name="Ma J."/>
        </authorList>
    </citation>
    <scope>NUCLEOTIDE SEQUENCE [LARGE SCALE GENOMIC DNA]</scope>
    <source>
        <strain evidence="3">JCM 14193</strain>
    </source>
</reference>
<dbReference type="RefSeq" id="WP_343783591.1">
    <property type="nucleotide sequence ID" value="NZ_BAAACZ010000018.1"/>
</dbReference>
<dbReference type="Proteomes" id="UP001500740">
    <property type="component" value="Unassembled WGS sequence"/>
</dbReference>
<feature type="transmembrane region" description="Helical" evidence="1">
    <location>
        <begin position="47"/>
        <end position="67"/>
    </location>
</feature>
<protein>
    <recommendedName>
        <fullName evidence="4">DUF975 family protein</fullName>
    </recommendedName>
</protein>
<keyword evidence="1" id="KW-1133">Transmembrane helix</keyword>
<keyword evidence="1" id="KW-0812">Transmembrane</keyword>
<evidence type="ECO:0000313" key="3">
    <source>
        <dbReference type="Proteomes" id="UP001500740"/>
    </source>
</evidence>
<proteinExistence type="predicted"/>
<gene>
    <name evidence="2" type="ORF">GCM10008935_21850</name>
</gene>
<evidence type="ECO:0000256" key="1">
    <source>
        <dbReference type="SAM" id="Phobius"/>
    </source>
</evidence>
<comment type="caution">
    <text evidence="2">The sequence shown here is derived from an EMBL/GenBank/DDBJ whole genome shotgun (WGS) entry which is preliminary data.</text>
</comment>
<evidence type="ECO:0000313" key="2">
    <source>
        <dbReference type="EMBL" id="GAA0465648.1"/>
    </source>
</evidence>
<dbReference type="EMBL" id="BAAACZ010000018">
    <property type="protein sequence ID" value="GAA0465648.1"/>
    <property type="molecule type" value="Genomic_DNA"/>
</dbReference>
<accession>A0ABP3JXT3</accession>
<feature type="transmembrane region" description="Helical" evidence="1">
    <location>
        <begin position="12"/>
        <end position="35"/>
    </location>
</feature>
<feature type="transmembrane region" description="Helical" evidence="1">
    <location>
        <begin position="186"/>
        <end position="207"/>
    </location>
</feature>
<organism evidence="2 3">
    <name type="scientific">Alkalibacillus silvisoli</name>
    <dbReference type="NCBI Taxonomy" id="392823"/>
    <lineage>
        <taxon>Bacteria</taxon>
        <taxon>Bacillati</taxon>
        <taxon>Bacillota</taxon>
        <taxon>Bacilli</taxon>
        <taxon>Bacillales</taxon>
        <taxon>Bacillaceae</taxon>
        <taxon>Alkalibacillus</taxon>
    </lineage>
</organism>
<keyword evidence="1" id="KW-0472">Membrane</keyword>
<evidence type="ECO:0008006" key="4">
    <source>
        <dbReference type="Google" id="ProtNLM"/>
    </source>
</evidence>
<feature type="transmembrane region" description="Helical" evidence="1">
    <location>
        <begin position="113"/>
        <end position="133"/>
    </location>
</feature>
<keyword evidence="3" id="KW-1185">Reference proteome</keyword>
<name>A0ABP3JXT3_9BACI</name>